<comment type="subcellular location">
    <subcellularLocation>
        <location evidence="1">Cell membrane</location>
        <topology evidence="1">Multi-pass membrane protein</topology>
    </subcellularLocation>
</comment>
<proteinExistence type="predicted"/>
<feature type="compositionally biased region" description="Low complexity" evidence="6">
    <location>
        <begin position="15"/>
        <end position="26"/>
    </location>
</feature>
<keyword evidence="3 7" id="KW-0812">Transmembrane</keyword>
<dbReference type="PANTHER" id="PTHR30213">
    <property type="entry name" value="INNER MEMBRANE PROTEIN YHJD"/>
    <property type="match status" value="1"/>
</dbReference>
<dbReference type="GO" id="GO:0005886">
    <property type="term" value="C:plasma membrane"/>
    <property type="evidence" value="ECO:0007669"/>
    <property type="project" value="UniProtKB-SubCell"/>
</dbReference>
<keyword evidence="9" id="KW-1185">Reference proteome</keyword>
<name>A0A4P6FJ59_9MICO</name>
<dbReference type="EMBL" id="CP035491">
    <property type="protein sequence ID" value="QAY74629.1"/>
    <property type="molecule type" value="Genomic_DNA"/>
</dbReference>
<evidence type="ECO:0000256" key="7">
    <source>
        <dbReference type="SAM" id="Phobius"/>
    </source>
</evidence>
<keyword evidence="2" id="KW-1003">Cell membrane</keyword>
<accession>A0A4P6FJ59</accession>
<evidence type="ECO:0000256" key="3">
    <source>
        <dbReference type="ARBA" id="ARBA00022692"/>
    </source>
</evidence>
<dbReference type="PANTHER" id="PTHR30213:SF1">
    <property type="entry name" value="INNER MEMBRANE PROTEIN YHJD"/>
    <property type="match status" value="1"/>
</dbReference>
<protein>
    <submittedName>
        <fullName evidence="8">YihY/virulence factor BrkB family protein</fullName>
    </submittedName>
</protein>
<gene>
    <name evidence="8" type="ORF">ET445_16105</name>
</gene>
<keyword evidence="5 7" id="KW-0472">Membrane</keyword>
<evidence type="ECO:0000256" key="1">
    <source>
        <dbReference type="ARBA" id="ARBA00004651"/>
    </source>
</evidence>
<feature type="compositionally biased region" description="Basic and acidic residues" evidence="6">
    <location>
        <begin position="77"/>
        <end position="104"/>
    </location>
</feature>
<evidence type="ECO:0000313" key="9">
    <source>
        <dbReference type="Proteomes" id="UP000291259"/>
    </source>
</evidence>
<feature type="transmembrane region" description="Helical" evidence="7">
    <location>
        <begin position="370"/>
        <end position="395"/>
    </location>
</feature>
<feature type="transmembrane region" description="Helical" evidence="7">
    <location>
        <begin position="302"/>
        <end position="326"/>
    </location>
</feature>
<feature type="transmembrane region" description="Helical" evidence="7">
    <location>
        <begin position="211"/>
        <end position="233"/>
    </location>
</feature>
<dbReference type="KEGG" id="agf:ET445_16105"/>
<organism evidence="8 9">
    <name type="scientific">Agromyces protaetiae</name>
    <dbReference type="NCBI Taxonomy" id="2509455"/>
    <lineage>
        <taxon>Bacteria</taxon>
        <taxon>Bacillati</taxon>
        <taxon>Actinomycetota</taxon>
        <taxon>Actinomycetes</taxon>
        <taxon>Micrococcales</taxon>
        <taxon>Microbacteriaceae</taxon>
        <taxon>Agromyces</taxon>
    </lineage>
</organism>
<feature type="transmembrane region" description="Helical" evidence="7">
    <location>
        <begin position="259"/>
        <end position="282"/>
    </location>
</feature>
<dbReference type="AlphaFoldDB" id="A0A4P6FJ59"/>
<dbReference type="Proteomes" id="UP000291259">
    <property type="component" value="Chromosome"/>
</dbReference>
<feature type="transmembrane region" description="Helical" evidence="7">
    <location>
        <begin position="338"/>
        <end position="358"/>
    </location>
</feature>
<keyword evidence="4 7" id="KW-1133">Transmembrane helix</keyword>
<evidence type="ECO:0000256" key="4">
    <source>
        <dbReference type="ARBA" id="ARBA00022989"/>
    </source>
</evidence>
<evidence type="ECO:0000256" key="5">
    <source>
        <dbReference type="ARBA" id="ARBA00023136"/>
    </source>
</evidence>
<dbReference type="InterPro" id="IPR017039">
    <property type="entry name" value="Virul_fac_BrkB"/>
</dbReference>
<evidence type="ECO:0000256" key="2">
    <source>
        <dbReference type="ARBA" id="ARBA00022475"/>
    </source>
</evidence>
<reference evidence="8 9" key="1">
    <citation type="submission" date="2019-01" db="EMBL/GenBank/DDBJ databases">
        <title>Genome sequencing of strain FW100M-8.</title>
        <authorList>
            <person name="Heo J."/>
            <person name="Kim S.-J."/>
            <person name="Kim J.-S."/>
            <person name="Hong S.-B."/>
            <person name="Kwon S.-W."/>
        </authorList>
    </citation>
    <scope>NUCLEOTIDE SEQUENCE [LARGE SCALE GENOMIC DNA]</scope>
    <source>
        <strain evidence="8 9">FW100M-8</strain>
    </source>
</reference>
<evidence type="ECO:0000313" key="8">
    <source>
        <dbReference type="EMBL" id="QAY74629.1"/>
    </source>
</evidence>
<dbReference type="Pfam" id="PF03631">
    <property type="entry name" value="Virul_fac_BrkB"/>
    <property type="match status" value="1"/>
</dbReference>
<evidence type="ECO:0000256" key="6">
    <source>
        <dbReference type="SAM" id="MobiDB-lite"/>
    </source>
</evidence>
<dbReference type="OrthoDB" id="3229302at2"/>
<feature type="transmembrane region" description="Helical" evidence="7">
    <location>
        <begin position="147"/>
        <end position="165"/>
    </location>
</feature>
<feature type="region of interest" description="Disordered" evidence="6">
    <location>
        <begin position="1"/>
        <end position="104"/>
    </location>
</feature>
<sequence>MRQGRLSLRSRARDSGPGPRVSSSSHSPEECSRWDSPLRGGSLVVTEPGPPSAHARRETSARSHPRYRGAVAARGSDSSRDGARPGADRPEPNRDSGPGIRERFEPQIQRVTTLTKRTLALFPVRVWRRFLAQNGFILSAGMSYQSLFAVFAALYVAFAVAGIWLTGNPDRLNAFVTLVNTYAPGLVSDGGQAGVVSKDDLVAIATRSTSLFGVTGVVAVGGLIWTAIGWVTYTRTAVRSIFGLPKDTRAYVILKARDFLAGFGFGAVLLIAAVLSIIATSLLDWLRDFFGWDFGSGWNSAFIQFGALAVVFVIDTLALAVMFRFLSGANMAWRRMWVGSLLGSAGLAVLQFFGGVLLTGASANPLLATFAVFIGLLLWFRFTSIVILVAAAWIAEEASDANDSLLDLSPEEQEAERQRREYAALVTAGEVEVREAREDVSQANWIEGFSARRRLARAEQDLADLVASPPPAVVAARAKKDVGGLP</sequence>